<accession>A0A813I8P9</accession>
<dbReference type="Pfam" id="PF00383">
    <property type="entry name" value="dCMP_cyt_deam_1"/>
    <property type="match status" value="1"/>
</dbReference>
<feature type="region of interest" description="Disordered" evidence="3">
    <location>
        <begin position="649"/>
        <end position="690"/>
    </location>
</feature>
<name>A0A813I8P9_POLGL</name>
<dbReference type="InterPro" id="IPR016192">
    <property type="entry name" value="APOBEC/CMP_deaminase_Zn-bd"/>
</dbReference>
<dbReference type="InterPro" id="IPR016193">
    <property type="entry name" value="Cytidine_deaminase-like"/>
</dbReference>
<organism evidence="5 6">
    <name type="scientific">Polarella glacialis</name>
    <name type="common">Dinoflagellate</name>
    <dbReference type="NCBI Taxonomy" id="89957"/>
    <lineage>
        <taxon>Eukaryota</taxon>
        <taxon>Sar</taxon>
        <taxon>Alveolata</taxon>
        <taxon>Dinophyceae</taxon>
        <taxon>Suessiales</taxon>
        <taxon>Suessiaceae</taxon>
        <taxon>Polarella</taxon>
    </lineage>
</organism>
<evidence type="ECO:0000259" key="4">
    <source>
        <dbReference type="Pfam" id="PF00383"/>
    </source>
</evidence>
<dbReference type="GO" id="GO:0008270">
    <property type="term" value="F:zinc ion binding"/>
    <property type="evidence" value="ECO:0007669"/>
    <property type="project" value="InterPro"/>
</dbReference>
<dbReference type="Proteomes" id="UP000626109">
    <property type="component" value="Unassembled WGS sequence"/>
</dbReference>
<keyword evidence="2" id="KW-0862">Zinc</keyword>
<feature type="region of interest" description="Disordered" evidence="3">
    <location>
        <begin position="102"/>
        <end position="150"/>
    </location>
</feature>
<feature type="compositionally biased region" description="Basic and acidic residues" evidence="3">
    <location>
        <begin position="665"/>
        <end position="679"/>
    </location>
</feature>
<gene>
    <name evidence="5" type="ORF">PGLA2088_LOCUS5011</name>
</gene>
<dbReference type="GO" id="GO:0016787">
    <property type="term" value="F:hydrolase activity"/>
    <property type="evidence" value="ECO:0007669"/>
    <property type="project" value="InterPro"/>
</dbReference>
<evidence type="ECO:0000256" key="2">
    <source>
        <dbReference type="ARBA" id="ARBA00022833"/>
    </source>
</evidence>
<comment type="caution">
    <text evidence="5">The sequence shown here is derived from an EMBL/GenBank/DDBJ whole genome shotgun (WGS) entry which is preliminary data.</text>
</comment>
<keyword evidence="1" id="KW-0479">Metal-binding</keyword>
<reference evidence="5" key="1">
    <citation type="submission" date="2021-02" db="EMBL/GenBank/DDBJ databases">
        <authorList>
            <person name="Dougan E. K."/>
            <person name="Rhodes N."/>
            <person name="Thang M."/>
            <person name="Chan C."/>
        </authorList>
    </citation>
    <scope>NUCLEOTIDE SEQUENCE</scope>
</reference>
<dbReference type="AlphaFoldDB" id="A0A813I8P9"/>
<feature type="domain" description="CMP/dCMP-type deaminase" evidence="4">
    <location>
        <begin position="272"/>
        <end position="350"/>
    </location>
</feature>
<dbReference type="InterPro" id="IPR002125">
    <property type="entry name" value="CMP_dCMP_dom"/>
</dbReference>
<feature type="compositionally biased region" description="Low complexity" evidence="3">
    <location>
        <begin position="111"/>
        <end position="132"/>
    </location>
</feature>
<evidence type="ECO:0000313" key="5">
    <source>
        <dbReference type="EMBL" id="CAE8646676.1"/>
    </source>
</evidence>
<evidence type="ECO:0000256" key="1">
    <source>
        <dbReference type="ARBA" id="ARBA00022723"/>
    </source>
</evidence>
<dbReference type="SUPFAM" id="SSF53927">
    <property type="entry name" value="Cytidine deaminase-like"/>
    <property type="match status" value="1"/>
</dbReference>
<feature type="non-terminal residue" evidence="5">
    <location>
        <position position="1"/>
    </location>
</feature>
<dbReference type="EMBL" id="CAJNNW010004705">
    <property type="protein sequence ID" value="CAE8646676.1"/>
    <property type="molecule type" value="Genomic_DNA"/>
</dbReference>
<sequence>GIYDAWSSCHQVVGIPATGSLPSAQTTLVSRVCSSASSPAGRRSGPGEVWRASAAVAALASAGRLGSRRRHWPCHSCNPLALTQRSHRGISRTVAISSWSLPGAEGRESENNINNYKRNNNNNKSNNKSNNNITSGAEATSRGGNPALQTGPRIWQLPKALLRWARSLVQRLGFWQVSGTRGLPSKPELLWAQQGSSEPWGEIDTCGWTWSSQFSDEENLLNLAYAASLNTVRFQRGLAVGKFGAVLCRPTWSAATRPGEVPRMQQIEILGLGMNYPPRLTAPGEVEGPDTALALTGSRASTLHAEVMLVSRCAREGVASEGTWMFCVQPPCWECIKALLMAGVAHIVFQMPDDHDSFARQREVVAASRAEWRYVPVSIKRAEYLQHLREDWLGDCEAGSQTSLITCETVVAPGAKWLPIGSRCGDTPPEDPHDSSSALEMLRAAVREIPHLRGSIANHMSQRLLQFCPAESRQVLKLDELVGSIAPLQQSSQQPVQFYPLQQSLQQPVQPTYFVHHVAPIALHAQGSELLNCQAVFPTFDGGSFSFAPASPDSGKVGRCSNVVPASPEKVGTCTDVIPASPERSTSDSINQEALLRCLLTADSPEKEDSQAATALRNLLSPMQVQDQHIVARCSSDMDELSPATYKIPSVKEPPLTRSRRNQIRRRDGQGAKMAEFEAKAASPHRPGLL</sequence>
<dbReference type="PROSITE" id="PS00903">
    <property type="entry name" value="CYT_DCMP_DEAMINASES_1"/>
    <property type="match status" value="1"/>
</dbReference>
<protein>
    <recommendedName>
        <fullName evidence="4">CMP/dCMP-type deaminase domain-containing protein</fullName>
    </recommendedName>
</protein>
<evidence type="ECO:0000256" key="3">
    <source>
        <dbReference type="SAM" id="MobiDB-lite"/>
    </source>
</evidence>
<proteinExistence type="predicted"/>
<evidence type="ECO:0000313" key="6">
    <source>
        <dbReference type="Proteomes" id="UP000626109"/>
    </source>
</evidence>
<dbReference type="Gene3D" id="3.40.140.10">
    <property type="entry name" value="Cytidine Deaminase, domain 2"/>
    <property type="match status" value="1"/>
</dbReference>